<keyword evidence="3" id="KW-0997">Cell inner membrane</keyword>
<organism evidence="8 11">
    <name type="scientific">Ralstonia flatus</name>
    <dbReference type="NCBI Taxonomy" id="3058601"/>
    <lineage>
        <taxon>Bacteria</taxon>
        <taxon>Pseudomonadati</taxon>
        <taxon>Pseudomonadota</taxon>
        <taxon>Betaproteobacteria</taxon>
        <taxon>Burkholderiales</taxon>
        <taxon>Burkholderiaceae</taxon>
        <taxon>Ralstonia</taxon>
    </lineage>
</organism>
<dbReference type="PROSITE" id="PS50893">
    <property type="entry name" value="ABC_TRANSPORTER_2"/>
    <property type="match status" value="1"/>
</dbReference>
<feature type="region of interest" description="Disordered" evidence="6">
    <location>
        <begin position="1"/>
        <end position="37"/>
    </location>
</feature>
<reference evidence="8 10" key="1">
    <citation type="submission" date="2023-07" db="EMBL/GenBank/DDBJ databases">
        <authorList>
            <person name="Peeters C."/>
        </authorList>
    </citation>
    <scope>NUCLEOTIDE SEQUENCE</scope>
    <source>
        <strain evidence="9 10">LMG 32965</strain>
        <strain evidence="8">R-77567</strain>
    </source>
</reference>
<dbReference type="Pfam" id="PF00005">
    <property type="entry name" value="ABC_tran"/>
    <property type="match status" value="1"/>
</dbReference>
<evidence type="ECO:0000313" key="10">
    <source>
        <dbReference type="Proteomes" id="UP001189792"/>
    </source>
</evidence>
<dbReference type="AlphaFoldDB" id="A0AAD2BZQ2"/>
<keyword evidence="5 8" id="KW-0067">ATP-binding</keyword>
<dbReference type="PANTHER" id="PTHR43023:SF6">
    <property type="entry name" value="INTERMEMBRANE PHOSPHOLIPID TRANSPORT SYSTEM ATP-BINDING PROTEIN MLAF"/>
    <property type="match status" value="1"/>
</dbReference>
<dbReference type="SMART" id="SM00382">
    <property type="entry name" value="AAA"/>
    <property type="match status" value="1"/>
</dbReference>
<dbReference type="GO" id="GO:0016887">
    <property type="term" value="F:ATP hydrolysis activity"/>
    <property type="evidence" value="ECO:0007669"/>
    <property type="project" value="InterPro"/>
</dbReference>
<dbReference type="GO" id="GO:0005524">
    <property type="term" value="F:ATP binding"/>
    <property type="evidence" value="ECO:0007669"/>
    <property type="project" value="UniProtKB-KW"/>
</dbReference>
<keyword evidence="3" id="KW-0472">Membrane</keyword>
<evidence type="ECO:0000256" key="2">
    <source>
        <dbReference type="ARBA" id="ARBA00022475"/>
    </source>
</evidence>
<feature type="compositionally biased region" description="Polar residues" evidence="6">
    <location>
        <begin position="28"/>
        <end position="37"/>
    </location>
</feature>
<feature type="domain" description="ABC transporter" evidence="7">
    <location>
        <begin position="42"/>
        <end position="280"/>
    </location>
</feature>
<evidence type="ECO:0000256" key="1">
    <source>
        <dbReference type="ARBA" id="ARBA00022448"/>
    </source>
</evidence>
<dbReference type="EMBL" id="CAUDLI010000008">
    <property type="protein sequence ID" value="CAJ0892326.1"/>
    <property type="molecule type" value="Genomic_DNA"/>
</dbReference>
<dbReference type="EMBL" id="CAUDKO010000007">
    <property type="protein sequence ID" value="CAJ0882001.1"/>
    <property type="molecule type" value="Genomic_DNA"/>
</dbReference>
<sequence>MAGRAKLVRQPRQQDAALHSRQPVEPSAPNSTVSTQPSNAVVELDQVDFAYQPGARRILSGLCMRVPKGSVVAVMGGSGCGKTTILRLIGGQVSAAAGTVRVHGQDIGAMDKRALYDARRQMGMLFQFGALFTDLSVFDNVAFPLREHTELPEPLIRDLVLMKLNAVGLRGARDLMPSEISGGMARRVALARAIALDPSLILYDEPFAGLDPISLGLTASLIRKLNDALGATSIIVSHDVQETFHIADYVYFIANGGIAAEGTPAELTASTDPFVRQFVHGEADGPVPFHYPGAPLADDFGLGKDGGAR</sequence>
<keyword evidence="4" id="KW-0547">Nucleotide-binding</keyword>
<dbReference type="InterPro" id="IPR003593">
    <property type="entry name" value="AAA+_ATPase"/>
</dbReference>
<accession>A0AAD2BZQ2</accession>
<keyword evidence="1" id="KW-0813">Transport</keyword>
<dbReference type="Proteomes" id="UP001189792">
    <property type="component" value="Unassembled WGS sequence"/>
</dbReference>
<dbReference type="Gene3D" id="3.40.50.300">
    <property type="entry name" value="P-loop containing nucleotide triphosphate hydrolases"/>
    <property type="match status" value="1"/>
</dbReference>
<evidence type="ECO:0000256" key="4">
    <source>
        <dbReference type="ARBA" id="ARBA00022741"/>
    </source>
</evidence>
<evidence type="ECO:0000313" key="8">
    <source>
        <dbReference type="EMBL" id="CAJ0882001.1"/>
    </source>
</evidence>
<evidence type="ECO:0000313" key="9">
    <source>
        <dbReference type="EMBL" id="CAJ0892326.1"/>
    </source>
</evidence>
<proteinExistence type="predicted"/>
<evidence type="ECO:0000313" key="11">
    <source>
        <dbReference type="Proteomes" id="UP001190491"/>
    </source>
</evidence>
<dbReference type="SUPFAM" id="SSF52540">
    <property type="entry name" value="P-loop containing nucleoside triphosphate hydrolases"/>
    <property type="match status" value="1"/>
</dbReference>
<keyword evidence="10" id="KW-1185">Reference proteome</keyword>
<comment type="caution">
    <text evidence="8">The sequence shown here is derived from an EMBL/GenBank/DDBJ whole genome shotgun (WGS) entry which is preliminary data.</text>
</comment>
<dbReference type="PROSITE" id="PS00211">
    <property type="entry name" value="ABC_TRANSPORTER_1"/>
    <property type="match status" value="1"/>
</dbReference>
<keyword evidence="2" id="KW-1003">Cell membrane</keyword>
<evidence type="ECO:0000256" key="5">
    <source>
        <dbReference type="ARBA" id="ARBA00022840"/>
    </source>
</evidence>
<dbReference type="InterPro" id="IPR017871">
    <property type="entry name" value="ABC_transporter-like_CS"/>
</dbReference>
<dbReference type="InterPro" id="IPR027417">
    <property type="entry name" value="P-loop_NTPase"/>
</dbReference>
<name>A0AAD2BZQ2_9RALS</name>
<dbReference type="InterPro" id="IPR003439">
    <property type="entry name" value="ABC_transporter-like_ATP-bd"/>
</dbReference>
<protein>
    <submittedName>
        <fullName evidence="8">Vitamin B12 import ATP-binding protein BtuD</fullName>
    </submittedName>
</protein>
<evidence type="ECO:0000256" key="3">
    <source>
        <dbReference type="ARBA" id="ARBA00022519"/>
    </source>
</evidence>
<evidence type="ECO:0000256" key="6">
    <source>
        <dbReference type="SAM" id="MobiDB-lite"/>
    </source>
</evidence>
<dbReference type="Proteomes" id="UP001190491">
    <property type="component" value="Unassembled WGS sequence"/>
</dbReference>
<dbReference type="CDD" id="cd03261">
    <property type="entry name" value="ABC_Org_Solvent_Resistant"/>
    <property type="match status" value="1"/>
</dbReference>
<dbReference type="PANTHER" id="PTHR43023">
    <property type="entry name" value="PROTEIN TRIGALACTOSYLDIACYLGLYCEROL 3, CHLOROPLASTIC"/>
    <property type="match status" value="1"/>
</dbReference>
<evidence type="ECO:0000259" key="7">
    <source>
        <dbReference type="PROSITE" id="PS50893"/>
    </source>
</evidence>
<gene>
    <name evidence="8" type="primary">btuD_7</name>
    <name evidence="9" type="ORF">R77564_03620</name>
    <name evidence="8" type="ORF">R77567_03441</name>
</gene>